<protein>
    <recommendedName>
        <fullName evidence="6">3,4-dihydroxy-2-butanone 4-phosphate synthase</fullName>
        <shortName evidence="6">DHBP synthase</shortName>
        <ecNumber evidence="6">4.1.99.12</ecNumber>
    </recommendedName>
</protein>
<dbReference type="eggNOG" id="arCOG01320">
    <property type="taxonomic scope" value="Archaea"/>
</dbReference>
<comment type="subunit">
    <text evidence="6">Homodimer.</text>
</comment>
<comment type="pathway">
    <text evidence="6">Cofactor biosynthesis; riboflavin biosynthesis; 2-hydroxy-3-oxobutyl phosphate from D-ribulose 5-phosphate: step 1/1.</text>
</comment>
<keyword evidence="1 6" id="KW-0686">Riboflavin biosynthesis</keyword>
<comment type="similarity">
    <text evidence="6">Belongs to the DHBP synthase family.</text>
</comment>
<evidence type="ECO:0000313" key="7">
    <source>
        <dbReference type="EMBL" id="ADI37126.1"/>
    </source>
</evidence>
<keyword evidence="3 6" id="KW-0460">Magnesium</keyword>
<evidence type="ECO:0000256" key="3">
    <source>
        <dbReference type="ARBA" id="ARBA00022842"/>
    </source>
</evidence>
<evidence type="ECO:0000256" key="5">
    <source>
        <dbReference type="ARBA" id="ARBA00023239"/>
    </source>
</evidence>
<evidence type="ECO:0000256" key="2">
    <source>
        <dbReference type="ARBA" id="ARBA00022723"/>
    </source>
</evidence>
<dbReference type="GO" id="GO:0005829">
    <property type="term" value="C:cytosol"/>
    <property type="evidence" value="ECO:0007669"/>
    <property type="project" value="TreeGrafter"/>
</dbReference>
<evidence type="ECO:0000256" key="6">
    <source>
        <dbReference type="RuleBase" id="RU003843"/>
    </source>
</evidence>
<keyword evidence="5 6" id="KW-0456">Lyase</keyword>
<reference evidence="7 8" key="1">
    <citation type="submission" date="2010-05" db="EMBL/GenBank/DDBJ databases">
        <title>Complete sequence of Methanococcus voltae A3.</title>
        <authorList>
            <consortium name="US DOE Joint Genome Institute"/>
            <person name="Lucas S."/>
            <person name="Copeland A."/>
            <person name="Lapidus A."/>
            <person name="Cheng J.-F."/>
            <person name="Bruce D."/>
            <person name="Goodwin L."/>
            <person name="Pitluck S."/>
            <person name="Lowry S."/>
            <person name="Clum A."/>
            <person name="Land M."/>
            <person name="Hauser L."/>
            <person name="Kyrpides N."/>
            <person name="Mikhailova N."/>
            <person name="Whitman W.B."/>
            <person name="Woyke T."/>
        </authorList>
    </citation>
    <scope>NUCLEOTIDE SEQUENCE [LARGE SCALE GENOMIC DNA]</scope>
    <source>
        <strain evidence="8">ATCC BAA-1334 / A3</strain>
    </source>
</reference>
<keyword evidence="8" id="KW-1185">Reference proteome</keyword>
<dbReference type="Pfam" id="PF00926">
    <property type="entry name" value="DHBP_synthase"/>
    <property type="match status" value="1"/>
</dbReference>
<dbReference type="FunCoup" id="D7DQJ9">
    <property type="interactions" value="106"/>
</dbReference>
<keyword evidence="4 6" id="KW-0464">Manganese</keyword>
<dbReference type="GO" id="GO:0046872">
    <property type="term" value="F:metal ion binding"/>
    <property type="evidence" value="ECO:0007669"/>
    <property type="project" value="UniProtKB-KW"/>
</dbReference>
<dbReference type="UniPathway" id="UPA00275">
    <property type="reaction ID" value="UER00399"/>
</dbReference>
<dbReference type="OrthoDB" id="25735at2157"/>
<dbReference type="HOGENOM" id="CLU_020273_3_2_2"/>
<evidence type="ECO:0000256" key="1">
    <source>
        <dbReference type="ARBA" id="ARBA00022619"/>
    </source>
</evidence>
<name>D7DQJ9_METV3</name>
<accession>D7DQJ9</accession>
<dbReference type="Gene3D" id="3.90.870.10">
    <property type="entry name" value="DHBP synthase"/>
    <property type="match status" value="1"/>
</dbReference>
<organism evidence="7 8">
    <name type="scientific">Methanococcus voltae (strain ATCC BAA-1334 / A3)</name>
    <dbReference type="NCBI Taxonomy" id="456320"/>
    <lineage>
        <taxon>Archaea</taxon>
        <taxon>Methanobacteriati</taxon>
        <taxon>Methanobacteriota</taxon>
        <taxon>Methanomada group</taxon>
        <taxon>Methanococci</taxon>
        <taxon>Methanococcales</taxon>
        <taxon>Methanococcaceae</taxon>
        <taxon>Methanococcus</taxon>
    </lineage>
</organism>
<comment type="function">
    <text evidence="6">Catalyzes the conversion of D-ribulose 5-phosphate to formate and 3,4-dihydroxy-2-butanone 4-phosphate.</text>
</comment>
<dbReference type="InterPro" id="IPR000422">
    <property type="entry name" value="DHBP_synthase_RibB"/>
</dbReference>
<evidence type="ECO:0000313" key="8">
    <source>
        <dbReference type="Proteomes" id="UP000007722"/>
    </source>
</evidence>
<dbReference type="PANTHER" id="PTHR21327:SF46">
    <property type="entry name" value="3,4-DIHYDROXY-2-BUTANONE 4-PHOSPHATE SYNTHASE"/>
    <property type="match status" value="1"/>
</dbReference>
<dbReference type="EMBL" id="CP002057">
    <property type="protein sequence ID" value="ADI37126.1"/>
    <property type="molecule type" value="Genomic_DNA"/>
</dbReference>
<dbReference type="STRING" id="456320.Mvol_1471"/>
<dbReference type="AlphaFoldDB" id="D7DQJ9"/>
<comment type="cofactor">
    <cofactor evidence="6">
        <name>Mg(2+)</name>
        <dbReference type="ChEBI" id="CHEBI:18420"/>
    </cofactor>
    <cofactor evidence="6">
        <name>Mn(2+)</name>
        <dbReference type="ChEBI" id="CHEBI:29035"/>
    </cofactor>
    <text evidence="6">Binds 2 divalent metal cations per subunit. Magnesium or manganese.</text>
</comment>
<evidence type="ECO:0000256" key="4">
    <source>
        <dbReference type="ARBA" id="ARBA00023211"/>
    </source>
</evidence>
<dbReference type="GO" id="GO:0009231">
    <property type="term" value="P:riboflavin biosynthetic process"/>
    <property type="evidence" value="ECO:0007669"/>
    <property type="project" value="UniProtKB-UniPathway"/>
</dbReference>
<keyword evidence="2 6" id="KW-0479">Metal-binding</keyword>
<dbReference type="Proteomes" id="UP000007722">
    <property type="component" value="Chromosome"/>
</dbReference>
<comment type="catalytic activity">
    <reaction evidence="6">
        <text>D-ribulose 5-phosphate = (2S)-2-hydroxy-3-oxobutyl phosphate + formate + H(+)</text>
        <dbReference type="Rhea" id="RHEA:18457"/>
        <dbReference type="ChEBI" id="CHEBI:15378"/>
        <dbReference type="ChEBI" id="CHEBI:15740"/>
        <dbReference type="ChEBI" id="CHEBI:58121"/>
        <dbReference type="ChEBI" id="CHEBI:58830"/>
        <dbReference type="EC" id="4.1.99.12"/>
    </reaction>
</comment>
<dbReference type="NCBIfam" id="TIGR00506">
    <property type="entry name" value="ribB"/>
    <property type="match status" value="1"/>
</dbReference>
<dbReference type="GO" id="GO:0008686">
    <property type="term" value="F:3,4-dihydroxy-2-butanone-4-phosphate synthase activity"/>
    <property type="evidence" value="ECO:0007669"/>
    <property type="project" value="UniProtKB-EC"/>
</dbReference>
<dbReference type="InParanoid" id="D7DQJ9"/>
<dbReference type="SUPFAM" id="SSF55821">
    <property type="entry name" value="YrdC/RibB"/>
    <property type="match status" value="1"/>
</dbReference>
<dbReference type="KEGG" id="mvo:Mvol_1471"/>
<sequence length="232" mass="26101">MEEYGNVKKAIEALKKGEIVLIYDDDKREAETDMVIASEFITPETIRTFRKNAGGLICTCIMPEDCDKLGIPFMVDILGLASEKYPVLNKLYPDDIPYDEKSSFSITVNHRKTFTGIPDNDRSYTVEKLANMCKENRFEEFGSEFRSPGHVHLLRGTEGLVQRRQGHTEISLALSKIAGTYPMTTICEMMGDNGGALSKELTAKYAEENKLVNVAGADIINYYLNVFCKKEE</sequence>
<dbReference type="PANTHER" id="PTHR21327">
    <property type="entry name" value="GTP CYCLOHYDROLASE II-RELATED"/>
    <property type="match status" value="1"/>
</dbReference>
<proteinExistence type="inferred from homology"/>
<gene>
    <name evidence="7" type="ordered locus">Mvol_1471</name>
</gene>
<dbReference type="EC" id="4.1.99.12" evidence="6"/>
<dbReference type="InterPro" id="IPR017945">
    <property type="entry name" value="DHBP_synth_RibB-like_a/b_dom"/>
</dbReference>